<protein>
    <submittedName>
        <fullName evidence="11">Cell surface glycoprotein</fullName>
    </submittedName>
</protein>
<dbReference type="GO" id="GO:0016020">
    <property type="term" value="C:membrane"/>
    <property type="evidence" value="ECO:0007669"/>
    <property type="project" value="UniProtKB-SubCell"/>
</dbReference>
<evidence type="ECO:0000256" key="4">
    <source>
        <dbReference type="ARBA" id="ARBA00022989"/>
    </source>
</evidence>
<dbReference type="GO" id="GO:0034113">
    <property type="term" value="P:heterotypic cell-cell adhesion"/>
    <property type="evidence" value="ECO:0007669"/>
    <property type="project" value="TreeGrafter"/>
</dbReference>
<dbReference type="InterPro" id="IPR013783">
    <property type="entry name" value="Ig-like_fold"/>
</dbReference>
<keyword evidence="2 9" id="KW-0812">Transmembrane</keyword>
<dbReference type="InterPro" id="IPR047164">
    <property type="entry name" value="OX2G-like"/>
</dbReference>
<dbReference type="OrthoDB" id="11236at10239"/>
<evidence type="ECO:0000256" key="9">
    <source>
        <dbReference type="SAM" id="Phobius"/>
    </source>
</evidence>
<keyword evidence="8" id="KW-0393">Immunoglobulin domain</keyword>
<keyword evidence="6" id="KW-1015">Disulfide bond</keyword>
<proteinExistence type="predicted"/>
<gene>
    <name evidence="11" type="primary">ORF13</name>
    <name evidence="11" type="ORF">MRV_0017</name>
</gene>
<dbReference type="PROSITE" id="PS50835">
    <property type="entry name" value="IG_LIKE"/>
    <property type="match status" value="1"/>
</dbReference>
<dbReference type="Gene3D" id="2.60.40.10">
    <property type="entry name" value="Immunoglobulins"/>
    <property type="match status" value="2"/>
</dbReference>
<keyword evidence="3" id="KW-0732">Signal</keyword>
<evidence type="ECO:0000256" key="5">
    <source>
        <dbReference type="ARBA" id="ARBA00023136"/>
    </source>
</evidence>
<dbReference type="KEGG" id="vg:30999354"/>
<dbReference type="PANTHER" id="PTHR46841:SF3">
    <property type="entry name" value="OX-2 MEMBRANE GLYCOPROTEIN"/>
    <property type="match status" value="1"/>
</dbReference>
<dbReference type="SUPFAM" id="SSF48726">
    <property type="entry name" value="Immunoglobulin"/>
    <property type="match status" value="1"/>
</dbReference>
<dbReference type="PANTHER" id="PTHR46841">
    <property type="entry name" value="OX-2 MEMBRANE GLYCOPROTEIN"/>
    <property type="match status" value="1"/>
</dbReference>
<keyword evidence="7" id="KW-0325">Glycoprotein</keyword>
<dbReference type="Proteomes" id="UP000202182">
    <property type="component" value="Segment"/>
</dbReference>
<organism evidence="11">
    <name type="scientific">Murid betaherpesvirus 3</name>
    <dbReference type="NCBI Taxonomy" id="2560603"/>
    <lineage>
        <taxon>Viruses</taxon>
        <taxon>Duplodnaviria</taxon>
        <taxon>Heunggongvirae</taxon>
        <taxon>Peploviricota</taxon>
        <taxon>Herviviricetes</taxon>
        <taxon>Herpesvirales</taxon>
        <taxon>Orthoherpesviridae</taxon>
        <taxon>Betaherpesvirinae</taxon>
        <taxon>Roseolovirus</taxon>
        <taxon>Roseolovirus muridbeta3</taxon>
    </lineage>
</organism>
<comment type="subcellular location">
    <subcellularLocation>
        <location evidence="1">Membrane</location>
        <topology evidence="1">Single-pass type I membrane protein</topology>
    </subcellularLocation>
</comment>
<keyword evidence="12" id="KW-1185">Reference proteome</keyword>
<evidence type="ECO:0000313" key="12">
    <source>
        <dbReference type="Proteomes" id="UP000202182"/>
    </source>
</evidence>
<dbReference type="InterPro" id="IPR013106">
    <property type="entry name" value="Ig_V-set"/>
</dbReference>
<evidence type="ECO:0000256" key="1">
    <source>
        <dbReference type="ARBA" id="ARBA00004479"/>
    </source>
</evidence>
<name>A0A1P8VIQ8_9BETA</name>
<evidence type="ECO:0000256" key="8">
    <source>
        <dbReference type="ARBA" id="ARBA00023319"/>
    </source>
</evidence>
<evidence type="ECO:0000256" key="3">
    <source>
        <dbReference type="ARBA" id="ARBA00022729"/>
    </source>
</evidence>
<evidence type="ECO:0000259" key="10">
    <source>
        <dbReference type="PROSITE" id="PS50835"/>
    </source>
</evidence>
<evidence type="ECO:0000313" key="11">
    <source>
        <dbReference type="EMBL" id="APZ76228.1"/>
    </source>
</evidence>
<accession>A0A1P8VIQ8</accession>
<dbReference type="Pfam" id="PF07686">
    <property type="entry name" value="V-set"/>
    <property type="match status" value="1"/>
</dbReference>
<dbReference type="EMBL" id="KY355735">
    <property type="protein sequence ID" value="APZ76228.1"/>
    <property type="molecule type" value="Genomic_DNA"/>
</dbReference>
<reference evidence="11" key="1">
    <citation type="submission" date="2016-12" db="EMBL/GenBank/DDBJ databases">
        <title>A murine herpesvirus closely related to ubiquitous human herpesviruses causes T-cell depletion.</title>
        <authorList>
            <person name="Patel S.J."/>
            <person name="Zhao G."/>
            <person name="Penna V.R."/>
            <person name="Park E."/>
            <person name="Lauron E.J."/>
            <person name="Harvey I.B."/>
            <person name="Beatty W.L."/>
            <person name="Plougastel-Douglas B."/>
            <person name="Poursine-Laurent J."/>
            <person name="Fremont D.H."/>
            <person name="Wang D."/>
            <person name="Yokoyama W.M."/>
        </authorList>
    </citation>
    <scope>NUCLEOTIDE SEQUENCE [LARGE SCALE GENOMIC DNA]</scope>
    <source>
        <strain evidence="11">YOK1</strain>
    </source>
</reference>
<dbReference type="GO" id="GO:0098632">
    <property type="term" value="F:cell-cell adhesion mediator activity"/>
    <property type="evidence" value="ECO:0007669"/>
    <property type="project" value="InterPro"/>
</dbReference>
<feature type="transmembrane region" description="Helical" evidence="9">
    <location>
        <begin position="236"/>
        <end position="258"/>
    </location>
</feature>
<sequence>MYYIVIFYLILSFVTGDSKISIIGNKEQKLHTSVTLKCSIQTENEPLIITWQRKKGSESPENICTYSKTHGAVTQPKFLNKFTLTELNLYNTSINIKNITMDDACCYLCLYNIFGTEKKSAEICITVYIQPMGYLQNMTYKNYSIISCIVTSYPESSVQWILGNFSLKNVTNKIVNKNMTTTVNNSIIVYNENMSGCEVKCQIKFKNNITEYPYVFEHSLVNNVTSKYTSFKDSTYSFIAVFLFLMIVVAFLCIVIYWKRYSAILNNLINI</sequence>
<keyword evidence="5 9" id="KW-0472">Membrane</keyword>
<dbReference type="InterPro" id="IPR036179">
    <property type="entry name" value="Ig-like_dom_sf"/>
</dbReference>
<evidence type="ECO:0000256" key="6">
    <source>
        <dbReference type="ARBA" id="ARBA00023157"/>
    </source>
</evidence>
<evidence type="ECO:0000256" key="7">
    <source>
        <dbReference type="ARBA" id="ARBA00023180"/>
    </source>
</evidence>
<feature type="domain" description="Ig-like" evidence="10">
    <location>
        <begin position="33"/>
        <end position="126"/>
    </location>
</feature>
<keyword evidence="4 9" id="KW-1133">Transmembrane helix</keyword>
<evidence type="ECO:0000256" key="2">
    <source>
        <dbReference type="ARBA" id="ARBA00022692"/>
    </source>
</evidence>
<dbReference type="InterPro" id="IPR007110">
    <property type="entry name" value="Ig-like_dom"/>
</dbReference>